<dbReference type="GO" id="GO:0005634">
    <property type="term" value="C:nucleus"/>
    <property type="evidence" value="ECO:0007669"/>
    <property type="project" value="UniProtKB-SubCell"/>
</dbReference>
<evidence type="ECO:0000256" key="5">
    <source>
        <dbReference type="ARBA" id="ARBA00023242"/>
    </source>
</evidence>
<accession>V7CY05</accession>
<dbReference type="SUPFAM" id="SSF54171">
    <property type="entry name" value="DNA-binding domain"/>
    <property type="match status" value="2"/>
</dbReference>
<dbReference type="Proteomes" id="UP000000226">
    <property type="component" value="Chromosome 1"/>
</dbReference>
<dbReference type="PROSITE" id="PS51032">
    <property type="entry name" value="AP2_ERF"/>
    <property type="match status" value="2"/>
</dbReference>
<keyword evidence="2" id="KW-0805">Transcription regulation</keyword>
<protein>
    <recommendedName>
        <fullName evidence="7">AP2/ERF domain-containing protein</fullName>
    </recommendedName>
</protein>
<dbReference type="STRING" id="3885.V7CY05"/>
<dbReference type="InterPro" id="IPR001471">
    <property type="entry name" value="AP2/ERF_dom"/>
</dbReference>
<dbReference type="CDD" id="cd00018">
    <property type="entry name" value="AP2"/>
    <property type="match status" value="1"/>
</dbReference>
<dbReference type="eggNOG" id="ENOG502QQ82">
    <property type="taxonomic scope" value="Eukaryota"/>
</dbReference>
<sequence>MEESYSMLEDATTMEPTMLTTQGTSRNWNQESLLLHQHIVSPQMETTSQGSINNSTCTSSLQYDVLSLLEGIINEKHIEETLIQSKLFSYNVGSIAATATATSTIINERERSDCEENDRRQREACLDLVAKTIGSKSSVYRGVIKCNDDRFEAFVWDNSNPGERGRTVYIGAYSNEVDAAKAHDLVSIRIGGLKALTNFHVRCYSKDMDEMRKMSKWDYLCAVRGLGKGYTDADSPFRGVYRVPTSRKWEARLGREGSPTIHLGTYYTAEDAARAYDIISIKLKGGEAITNFEWNSYETEGIMESVITQATDGSIILQKEGNNKQTEASSQNSSSVQCHPQPPSNPSFCRCCNSQILTPSNPHALGAFADTAGNSGSDNSTGNDAVQFRNENATQQQPLQTQRQVSFNEGFNQNLVNNNNNQLPNHNATQQQSLQTPSQVSFNYGFNQNLVNNNYNNSNQFLPQSSNLALPAPGIRNLELEKCVRFPDWRSGFGKKLLGGDMELEPLSSIASLSVQPLPQVTLNGSTGSTQLYPPALHQSYEHQNLNSFSSDSFQNPISEPNNNGFQSPIDLDIRDYLNRSYIEDTDFTCDYDMFSAMNGVDKTSSAVNASSFT</sequence>
<dbReference type="OMA" id="YETEGIM"/>
<feature type="domain" description="AP2/ERF" evidence="7">
    <location>
        <begin position="139"/>
        <end position="200"/>
    </location>
</feature>
<dbReference type="SMR" id="V7CY05"/>
<evidence type="ECO:0000313" key="8">
    <source>
        <dbReference type="EMBL" id="ESW34253.1"/>
    </source>
</evidence>
<feature type="region of interest" description="Disordered" evidence="6">
    <location>
        <begin position="412"/>
        <end position="434"/>
    </location>
</feature>
<dbReference type="SMART" id="SM00380">
    <property type="entry name" value="AP2"/>
    <property type="match status" value="2"/>
</dbReference>
<keyword evidence="9" id="KW-1185">Reference proteome</keyword>
<dbReference type="GO" id="GO:0003700">
    <property type="term" value="F:DNA-binding transcription factor activity"/>
    <property type="evidence" value="ECO:0007669"/>
    <property type="project" value="InterPro"/>
</dbReference>
<dbReference type="Gene3D" id="3.30.730.10">
    <property type="entry name" value="AP2/ERF domain"/>
    <property type="match status" value="2"/>
</dbReference>
<reference evidence="9" key="1">
    <citation type="journal article" date="2014" name="Nat. Genet.">
        <title>A reference genome for common bean and genome-wide analysis of dual domestications.</title>
        <authorList>
            <person name="Schmutz J."/>
            <person name="McClean P.E."/>
            <person name="Mamidi S."/>
            <person name="Wu G.A."/>
            <person name="Cannon S.B."/>
            <person name="Grimwood J."/>
            <person name="Jenkins J."/>
            <person name="Shu S."/>
            <person name="Song Q."/>
            <person name="Chavarro C."/>
            <person name="Torres-Torres M."/>
            <person name="Geffroy V."/>
            <person name="Moghaddam S.M."/>
            <person name="Gao D."/>
            <person name="Abernathy B."/>
            <person name="Barry K."/>
            <person name="Blair M."/>
            <person name="Brick M.A."/>
            <person name="Chovatia M."/>
            <person name="Gepts P."/>
            <person name="Goodstein D.M."/>
            <person name="Gonzales M."/>
            <person name="Hellsten U."/>
            <person name="Hyten D.L."/>
            <person name="Jia G."/>
            <person name="Kelly J.D."/>
            <person name="Kudrna D."/>
            <person name="Lee R."/>
            <person name="Richard M.M."/>
            <person name="Miklas P.N."/>
            <person name="Osorno J.M."/>
            <person name="Rodrigues J."/>
            <person name="Thareau V."/>
            <person name="Urrea C.A."/>
            <person name="Wang M."/>
            <person name="Yu Y."/>
            <person name="Zhang M."/>
            <person name="Wing R.A."/>
            <person name="Cregan P.B."/>
            <person name="Rokhsar D.S."/>
            <person name="Jackson S.A."/>
        </authorList>
    </citation>
    <scope>NUCLEOTIDE SEQUENCE [LARGE SCALE GENOMIC DNA]</scope>
    <source>
        <strain evidence="9">cv. G19833</strain>
    </source>
</reference>
<dbReference type="InterPro" id="IPR036955">
    <property type="entry name" value="AP2/ERF_dom_sf"/>
</dbReference>
<dbReference type="EMBL" id="CM002288">
    <property type="protein sequence ID" value="ESW34253.1"/>
    <property type="molecule type" value="Genomic_DNA"/>
</dbReference>
<name>V7CY05_PHAVU</name>
<evidence type="ECO:0000256" key="1">
    <source>
        <dbReference type="ARBA" id="ARBA00004123"/>
    </source>
</evidence>
<evidence type="ECO:0000256" key="2">
    <source>
        <dbReference type="ARBA" id="ARBA00023015"/>
    </source>
</evidence>
<evidence type="ECO:0000256" key="4">
    <source>
        <dbReference type="ARBA" id="ARBA00023163"/>
    </source>
</evidence>
<keyword evidence="4" id="KW-0804">Transcription</keyword>
<dbReference type="PANTHER" id="PTHR32467">
    <property type="entry name" value="AP2-LIKE ETHYLENE-RESPONSIVE TRANSCRIPTION FACTOR"/>
    <property type="match status" value="1"/>
</dbReference>
<dbReference type="PANTHER" id="PTHR32467:SF81">
    <property type="entry name" value="OS06G0145700 PROTEIN"/>
    <property type="match status" value="1"/>
</dbReference>
<evidence type="ECO:0000313" key="9">
    <source>
        <dbReference type="Proteomes" id="UP000000226"/>
    </source>
</evidence>
<dbReference type="GO" id="GO:0003677">
    <property type="term" value="F:DNA binding"/>
    <property type="evidence" value="ECO:0007669"/>
    <property type="project" value="UniProtKB-KW"/>
</dbReference>
<dbReference type="OrthoDB" id="1412857at2759"/>
<dbReference type="AlphaFoldDB" id="V7CY05"/>
<evidence type="ECO:0000256" key="6">
    <source>
        <dbReference type="SAM" id="MobiDB-lite"/>
    </source>
</evidence>
<feature type="domain" description="AP2/ERF" evidence="7">
    <location>
        <begin position="236"/>
        <end position="293"/>
    </location>
</feature>
<keyword evidence="3" id="KW-0238">DNA-binding</keyword>
<dbReference type="InterPro" id="IPR016177">
    <property type="entry name" value="DNA-bd_dom_sf"/>
</dbReference>
<feature type="compositionally biased region" description="Low complexity" evidence="6">
    <location>
        <begin position="412"/>
        <end position="427"/>
    </location>
</feature>
<comment type="subcellular location">
    <subcellularLocation>
        <location evidence="1">Nucleus</location>
    </subcellularLocation>
</comment>
<organism evidence="8 9">
    <name type="scientific">Phaseolus vulgaris</name>
    <name type="common">Kidney bean</name>
    <name type="synonym">French bean</name>
    <dbReference type="NCBI Taxonomy" id="3885"/>
    <lineage>
        <taxon>Eukaryota</taxon>
        <taxon>Viridiplantae</taxon>
        <taxon>Streptophyta</taxon>
        <taxon>Embryophyta</taxon>
        <taxon>Tracheophyta</taxon>
        <taxon>Spermatophyta</taxon>
        <taxon>Magnoliopsida</taxon>
        <taxon>eudicotyledons</taxon>
        <taxon>Gunneridae</taxon>
        <taxon>Pentapetalae</taxon>
        <taxon>rosids</taxon>
        <taxon>fabids</taxon>
        <taxon>Fabales</taxon>
        <taxon>Fabaceae</taxon>
        <taxon>Papilionoideae</taxon>
        <taxon>50 kb inversion clade</taxon>
        <taxon>NPAAA clade</taxon>
        <taxon>indigoferoid/millettioid clade</taxon>
        <taxon>Phaseoleae</taxon>
        <taxon>Phaseolus</taxon>
    </lineage>
</organism>
<evidence type="ECO:0000259" key="7">
    <source>
        <dbReference type="PROSITE" id="PS51032"/>
    </source>
</evidence>
<gene>
    <name evidence="8" type="ORF">PHAVU_001G137500g</name>
</gene>
<evidence type="ECO:0000256" key="3">
    <source>
        <dbReference type="ARBA" id="ARBA00023125"/>
    </source>
</evidence>
<proteinExistence type="predicted"/>
<keyword evidence="5" id="KW-0539">Nucleus</keyword>
<dbReference type="Gramene" id="ESW34253">
    <property type="protein sequence ID" value="ESW34253"/>
    <property type="gene ID" value="PHAVU_001G137500g"/>
</dbReference>